<dbReference type="CDD" id="cd05379">
    <property type="entry name" value="CAP_bacterial"/>
    <property type="match status" value="1"/>
</dbReference>
<feature type="signal peptide" evidence="1">
    <location>
        <begin position="1"/>
        <end position="24"/>
    </location>
</feature>
<evidence type="ECO:0000313" key="3">
    <source>
        <dbReference type="EMBL" id="MFJ1268281.1"/>
    </source>
</evidence>
<keyword evidence="4" id="KW-1185">Reference proteome</keyword>
<dbReference type="PANTHER" id="PTHR31157:SF1">
    <property type="entry name" value="SCP DOMAIN-CONTAINING PROTEIN"/>
    <property type="match status" value="1"/>
</dbReference>
<comment type="caution">
    <text evidence="3">The sequence shown here is derived from an EMBL/GenBank/DDBJ whole genome shotgun (WGS) entry which is preliminary data.</text>
</comment>
<reference evidence="3 4" key="1">
    <citation type="submission" date="2024-08" db="EMBL/GenBank/DDBJ databases">
        <title>Draft Genome Sequence of Legionella lytica strain DSB2004, Isolated From a Fire Sprinkler System.</title>
        <authorList>
            <person name="Everhart A.D."/>
            <person name="Kidane D.T."/>
            <person name="Farone A.L."/>
            <person name="Farone M.B."/>
        </authorList>
    </citation>
    <scope>NUCLEOTIDE SEQUENCE [LARGE SCALE GENOMIC DNA]</scope>
    <source>
        <strain evidence="3 4">DSB2004</strain>
    </source>
</reference>
<dbReference type="InterPro" id="IPR014044">
    <property type="entry name" value="CAP_dom"/>
</dbReference>
<dbReference type="SMART" id="SM00198">
    <property type="entry name" value="SCP"/>
    <property type="match status" value="1"/>
</dbReference>
<proteinExistence type="predicted"/>
<dbReference type="Gene3D" id="3.40.33.10">
    <property type="entry name" value="CAP"/>
    <property type="match status" value="1"/>
</dbReference>
<accession>A0ABW8D6G5</accession>
<dbReference type="Proteomes" id="UP001615550">
    <property type="component" value="Unassembled WGS sequence"/>
</dbReference>
<name>A0ABW8D6G5_9GAMM</name>
<organism evidence="3 4">
    <name type="scientific">Legionella lytica</name>
    <dbReference type="NCBI Taxonomy" id="96232"/>
    <lineage>
        <taxon>Bacteria</taxon>
        <taxon>Pseudomonadati</taxon>
        <taxon>Pseudomonadota</taxon>
        <taxon>Gammaproteobacteria</taxon>
        <taxon>Legionellales</taxon>
        <taxon>Legionellaceae</taxon>
        <taxon>Legionella</taxon>
    </lineage>
</organism>
<feature type="domain" description="SCP" evidence="2">
    <location>
        <begin position="36"/>
        <end position="166"/>
    </location>
</feature>
<keyword evidence="1" id="KW-0732">Signal</keyword>
<gene>
    <name evidence="3" type="ORF">ACD661_06915</name>
</gene>
<dbReference type="Pfam" id="PF00188">
    <property type="entry name" value="CAP"/>
    <property type="match status" value="1"/>
</dbReference>
<evidence type="ECO:0000259" key="2">
    <source>
        <dbReference type="SMART" id="SM00198"/>
    </source>
</evidence>
<dbReference type="PANTHER" id="PTHR31157">
    <property type="entry name" value="SCP DOMAIN-CONTAINING PROTEIN"/>
    <property type="match status" value="1"/>
</dbReference>
<evidence type="ECO:0000256" key="1">
    <source>
        <dbReference type="SAM" id="SignalP"/>
    </source>
</evidence>
<evidence type="ECO:0000313" key="4">
    <source>
        <dbReference type="Proteomes" id="UP001615550"/>
    </source>
</evidence>
<dbReference type="EMBL" id="JBGORX010000001">
    <property type="protein sequence ID" value="MFJ1268281.1"/>
    <property type="molecule type" value="Genomic_DNA"/>
</dbReference>
<dbReference type="InterPro" id="IPR035940">
    <property type="entry name" value="CAP_sf"/>
</dbReference>
<dbReference type="SUPFAM" id="SSF55797">
    <property type="entry name" value="PR-1-like"/>
    <property type="match status" value="1"/>
</dbReference>
<dbReference type="RefSeq" id="WP_400187094.1">
    <property type="nucleotide sequence ID" value="NZ_JBGORX010000001.1"/>
</dbReference>
<sequence length="189" mass="21428">MHFKKYISFILGFIALAFISNAYANVQPQVVESETAIQNAVLVHINAYRKQHGLSPLKMDNDMVREARQHSLDMATHRMPFGHQDFAKRITRLHKQLKNTGAGAENVAYNYKNAQIVVQQWVRSSGHKRNIVGNYDLTGIGVIRDKQGKLYYTQLFLRTSKGNTPKPTHATRRPPFGVSFGGISFRRSA</sequence>
<protein>
    <submittedName>
        <fullName evidence="3">CAP domain-containing protein</fullName>
    </submittedName>
</protein>
<feature type="chain" id="PRO_5046913882" evidence="1">
    <location>
        <begin position="25"/>
        <end position="189"/>
    </location>
</feature>